<evidence type="ECO:0000256" key="1">
    <source>
        <dbReference type="SAM" id="MobiDB-lite"/>
    </source>
</evidence>
<keyword evidence="3" id="KW-1185">Reference proteome</keyword>
<feature type="region of interest" description="Disordered" evidence="1">
    <location>
        <begin position="1"/>
        <end position="41"/>
    </location>
</feature>
<feature type="compositionally biased region" description="Polar residues" evidence="1">
    <location>
        <begin position="18"/>
        <end position="36"/>
    </location>
</feature>
<organism evidence="2 3">
    <name type="scientific">Mytilus edulis</name>
    <name type="common">Blue mussel</name>
    <dbReference type="NCBI Taxonomy" id="6550"/>
    <lineage>
        <taxon>Eukaryota</taxon>
        <taxon>Metazoa</taxon>
        <taxon>Spiralia</taxon>
        <taxon>Lophotrochozoa</taxon>
        <taxon>Mollusca</taxon>
        <taxon>Bivalvia</taxon>
        <taxon>Autobranchia</taxon>
        <taxon>Pteriomorphia</taxon>
        <taxon>Mytilida</taxon>
        <taxon>Mytiloidea</taxon>
        <taxon>Mytilidae</taxon>
        <taxon>Mytilinae</taxon>
        <taxon>Mytilus</taxon>
    </lineage>
</organism>
<dbReference type="OrthoDB" id="5961621at2759"/>
<name>A0A8S3REB9_MYTED</name>
<dbReference type="AlphaFoldDB" id="A0A8S3REB9"/>
<protein>
    <submittedName>
        <fullName evidence="2">Uncharacterized protein</fullName>
    </submittedName>
</protein>
<dbReference type="EMBL" id="CAJPWZ010001051">
    <property type="protein sequence ID" value="CAG2206479.1"/>
    <property type="molecule type" value="Genomic_DNA"/>
</dbReference>
<reference evidence="2" key="1">
    <citation type="submission" date="2021-03" db="EMBL/GenBank/DDBJ databases">
        <authorList>
            <person name="Bekaert M."/>
        </authorList>
    </citation>
    <scope>NUCLEOTIDE SEQUENCE</scope>
</reference>
<comment type="caution">
    <text evidence="2">The sequence shown here is derived from an EMBL/GenBank/DDBJ whole genome shotgun (WGS) entry which is preliminary data.</text>
</comment>
<gene>
    <name evidence="2" type="ORF">MEDL_20804</name>
</gene>
<accession>A0A8S3REB9</accession>
<dbReference type="Proteomes" id="UP000683360">
    <property type="component" value="Unassembled WGS sequence"/>
</dbReference>
<evidence type="ECO:0000313" key="2">
    <source>
        <dbReference type="EMBL" id="CAG2206479.1"/>
    </source>
</evidence>
<proteinExistence type="predicted"/>
<sequence length="256" mass="29012">MPRTSTLENLNGDHASTVGRTNTGELTAPSKTTRQQHQTKETSFVKDEYNFDISSLDNESVQNFTHDYYEYEQDGTDIIVKESSLEQLQFWKLYISEVNVKHFSVDESCHSIIYSDASGTGFGGYIVEAPQNIAHESLWGPHEVDWFASDHIFKLLVFYSRFWNENSSGIDAFTVDWYGVDGLFVPPVFLIPRVINYIRQCNAVGTLIVPCWPSASYWPMLCPNGGDFTDQVIAYVELPSGKHVCEISKNRLLAVN</sequence>
<evidence type="ECO:0000313" key="3">
    <source>
        <dbReference type="Proteomes" id="UP000683360"/>
    </source>
</evidence>